<feature type="region of interest" description="Disordered" evidence="6">
    <location>
        <begin position="1"/>
        <end position="21"/>
    </location>
</feature>
<evidence type="ECO:0000313" key="8">
    <source>
        <dbReference type="EMBL" id="CAK9064620.1"/>
    </source>
</evidence>
<keyword evidence="9" id="KW-1185">Reference proteome</keyword>
<feature type="transmembrane region" description="Helical" evidence="7">
    <location>
        <begin position="40"/>
        <end position="60"/>
    </location>
</feature>
<evidence type="ECO:0000256" key="7">
    <source>
        <dbReference type="SAM" id="Phobius"/>
    </source>
</evidence>
<feature type="compositionally biased region" description="Basic and acidic residues" evidence="6">
    <location>
        <begin position="9"/>
        <end position="21"/>
    </location>
</feature>
<dbReference type="Proteomes" id="UP001642484">
    <property type="component" value="Unassembled WGS sequence"/>
</dbReference>
<evidence type="ECO:0000256" key="4">
    <source>
        <dbReference type="ARBA" id="ARBA00022989"/>
    </source>
</evidence>
<dbReference type="PANTHER" id="PTHR16119">
    <property type="entry name" value="TRANSMEMBRANE PROTEIN 144"/>
    <property type="match status" value="1"/>
</dbReference>
<gene>
    <name evidence="8" type="ORF">CCMP2556_LOCUS31756</name>
</gene>
<protein>
    <recommendedName>
        <fullName evidence="10">EamA domain-containing protein</fullName>
    </recommendedName>
</protein>
<keyword evidence="4 7" id="KW-1133">Transmembrane helix</keyword>
<evidence type="ECO:0000313" key="9">
    <source>
        <dbReference type="Proteomes" id="UP001642484"/>
    </source>
</evidence>
<comment type="subcellular location">
    <subcellularLocation>
        <location evidence="1">Membrane</location>
        <topology evidence="1">Multi-pass membrane protein</topology>
    </subcellularLocation>
</comment>
<organism evidence="8 9">
    <name type="scientific">Durusdinium trenchii</name>
    <dbReference type="NCBI Taxonomy" id="1381693"/>
    <lineage>
        <taxon>Eukaryota</taxon>
        <taxon>Sar</taxon>
        <taxon>Alveolata</taxon>
        <taxon>Dinophyceae</taxon>
        <taxon>Suessiales</taxon>
        <taxon>Symbiodiniaceae</taxon>
        <taxon>Durusdinium</taxon>
    </lineage>
</organism>
<dbReference type="InterPro" id="IPR012435">
    <property type="entry name" value="TMEM144"/>
</dbReference>
<dbReference type="InterPro" id="IPR010651">
    <property type="entry name" value="Sugar_transport"/>
</dbReference>
<evidence type="ECO:0000256" key="2">
    <source>
        <dbReference type="ARBA" id="ARBA00005731"/>
    </source>
</evidence>
<evidence type="ECO:0008006" key="10">
    <source>
        <dbReference type="Google" id="ProtNLM"/>
    </source>
</evidence>
<dbReference type="Pfam" id="PF07857">
    <property type="entry name" value="TMEM144"/>
    <property type="match status" value="1"/>
</dbReference>
<dbReference type="EMBL" id="CAXAMN010021930">
    <property type="protein sequence ID" value="CAK9064620.1"/>
    <property type="molecule type" value="Genomic_DNA"/>
</dbReference>
<evidence type="ECO:0000256" key="3">
    <source>
        <dbReference type="ARBA" id="ARBA00022692"/>
    </source>
</evidence>
<evidence type="ECO:0000256" key="6">
    <source>
        <dbReference type="SAM" id="MobiDB-lite"/>
    </source>
</evidence>
<sequence length="149" mass="16029">MSPAMSPAFRKERNHGGEHRPICARHKGQAATDVVFPQCLGIYICSSAIYLLYAAVAKLSGWRVPHAPIRPAYLSGCIWAVGFTFMITGISSLGFSIGYTLDAVGPIVIASLLSVFVFKEISERNQLILYSVAFGLQLIGVLCMSSASS</sequence>
<dbReference type="InterPro" id="IPR037185">
    <property type="entry name" value="EmrE-like"/>
</dbReference>
<comment type="caution">
    <text evidence="8">The sequence shown here is derived from an EMBL/GenBank/DDBJ whole genome shotgun (WGS) entry which is preliminary data.</text>
</comment>
<name>A0ABP0NLF8_9DINO</name>
<evidence type="ECO:0000256" key="5">
    <source>
        <dbReference type="ARBA" id="ARBA00023136"/>
    </source>
</evidence>
<keyword evidence="3 7" id="KW-0812">Transmembrane</keyword>
<accession>A0ABP0NLF8</accession>
<evidence type="ECO:0000256" key="1">
    <source>
        <dbReference type="ARBA" id="ARBA00004141"/>
    </source>
</evidence>
<feature type="transmembrane region" description="Helical" evidence="7">
    <location>
        <begin position="97"/>
        <end position="118"/>
    </location>
</feature>
<proteinExistence type="inferred from homology"/>
<reference evidence="8 9" key="1">
    <citation type="submission" date="2024-02" db="EMBL/GenBank/DDBJ databases">
        <authorList>
            <person name="Chen Y."/>
            <person name="Shah S."/>
            <person name="Dougan E. K."/>
            <person name="Thang M."/>
            <person name="Chan C."/>
        </authorList>
    </citation>
    <scope>NUCLEOTIDE SEQUENCE [LARGE SCALE GENOMIC DNA]</scope>
</reference>
<keyword evidence="5 7" id="KW-0472">Membrane</keyword>
<dbReference type="SUPFAM" id="SSF103481">
    <property type="entry name" value="Multidrug resistance efflux transporter EmrE"/>
    <property type="match status" value="1"/>
</dbReference>
<comment type="similarity">
    <text evidence="2">Belongs to the TMEM144 family.</text>
</comment>
<dbReference type="PANTHER" id="PTHR16119:SF17">
    <property type="entry name" value="TRANSMEMBRANE PROTEIN 144"/>
    <property type="match status" value="1"/>
</dbReference>
<feature type="transmembrane region" description="Helical" evidence="7">
    <location>
        <begin position="72"/>
        <end position="91"/>
    </location>
</feature>
<feature type="transmembrane region" description="Helical" evidence="7">
    <location>
        <begin position="127"/>
        <end position="147"/>
    </location>
</feature>